<keyword evidence="4" id="KW-1185">Reference proteome</keyword>
<evidence type="ECO:0000256" key="1">
    <source>
        <dbReference type="SAM" id="Coils"/>
    </source>
</evidence>
<evidence type="ECO:0000313" key="3">
    <source>
        <dbReference type="EMBL" id="KAG9243967.1"/>
    </source>
</evidence>
<evidence type="ECO:0000256" key="2">
    <source>
        <dbReference type="SAM" id="MobiDB-lite"/>
    </source>
</evidence>
<sequence length="263" mass="29813">MSSHHQRESDEPPELAARQLHPNPPRYGISMCCCSRPAENNEPTSSRNELSTTANTQELKGGTKDEQGMTEFKKQENSPYANISRKPLAELSGTSQARILNVVEGDSASYTEMEGRNLPISVPTHTHGSVSEVGDAASTSFSATENKEARLATLQQRLEKVRQDKERMHKLQELEMIEELKAELSDWLIVRRQQTTAPPMYNCYMRRSKVLLRKRRLVAQETVRQGSHSTQVNTDLTVDDVQISRQKGVSLSEMRHVFQEHIR</sequence>
<dbReference type="AlphaFoldDB" id="A0A9P7Z263"/>
<feature type="coiled-coil region" evidence="1">
    <location>
        <begin position="144"/>
        <end position="171"/>
    </location>
</feature>
<proteinExistence type="predicted"/>
<feature type="compositionally biased region" description="Basic and acidic residues" evidence="2">
    <location>
        <begin position="1"/>
        <end position="10"/>
    </location>
</feature>
<accession>A0A9P7Z263</accession>
<organism evidence="3 4">
    <name type="scientific">Calycina marina</name>
    <dbReference type="NCBI Taxonomy" id="1763456"/>
    <lineage>
        <taxon>Eukaryota</taxon>
        <taxon>Fungi</taxon>
        <taxon>Dikarya</taxon>
        <taxon>Ascomycota</taxon>
        <taxon>Pezizomycotina</taxon>
        <taxon>Leotiomycetes</taxon>
        <taxon>Helotiales</taxon>
        <taxon>Pezizellaceae</taxon>
        <taxon>Calycina</taxon>
    </lineage>
</organism>
<dbReference type="EMBL" id="MU253939">
    <property type="protein sequence ID" value="KAG9243967.1"/>
    <property type="molecule type" value="Genomic_DNA"/>
</dbReference>
<dbReference type="Proteomes" id="UP000887226">
    <property type="component" value="Unassembled WGS sequence"/>
</dbReference>
<feature type="compositionally biased region" description="Basic and acidic residues" evidence="2">
    <location>
        <begin position="61"/>
        <end position="76"/>
    </location>
</feature>
<feature type="region of interest" description="Disordered" evidence="2">
    <location>
        <begin position="1"/>
        <end position="84"/>
    </location>
</feature>
<evidence type="ECO:0000313" key="4">
    <source>
        <dbReference type="Proteomes" id="UP000887226"/>
    </source>
</evidence>
<keyword evidence="1" id="KW-0175">Coiled coil</keyword>
<gene>
    <name evidence="3" type="ORF">BJ878DRAFT_480619</name>
</gene>
<comment type="caution">
    <text evidence="3">The sequence shown here is derived from an EMBL/GenBank/DDBJ whole genome shotgun (WGS) entry which is preliminary data.</text>
</comment>
<feature type="compositionally biased region" description="Polar residues" evidence="2">
    <location>
        <begin position="41"/>
        <end position="58"/>
    </location>
</feature>
<reference evidence="3" key="1">
    <citation type="journal article" date="2021" name="IMA Fungus">
        <title>Genomic characterization of three marine fungi, including Emericellopsis atlantica sp. nov. with signatures of a generalist lifestyle and marine biomass degradation.</title>
        <authorList>
            <person name="Hagestad O.C."/>
            <person name="Hou L."/>
            <person name="Andersen J.H."/>
            <person name="Hansen E.H."/>
            <person name="Altermark B."/>
            <person name="Li C."/>
            <person name="Kuhnert E."/>
            <person name="Cox R.J."/>
            <person name="Crous P.W."/>
            <person name="Spatafora J.W."/>
            <person name="Lail K."/>
            <person name="Amirebrahimi M."/>
            <person name="Lipzen A."/>
            <person name="Pangilinan J."/>
            <person name="Andreopoulos W."/>
            <person name="Hayes R.D."/>
            <person name="Ng V."/>
            <person name="Grigoriev I.V."/>
            <person name="Jackson S.A."/>
            <person name="Sutton T.D.S."/>
            <person name="Dobson A.D.W."/>
            <person name="Rama T."/>
        </authorList>
    </citation>
    <scope>NUCLEOTIDE SEQUENCE</scope>
    <source>
        <strain evidence="3">TRa3180A</strain>
    </source>
</reference>
<name>A0A9P7Z263_9HELO</name>
<protein>
    <submittedName>
        <fullName evidence="3">Uncharacterized protein</fullName>
    </submittedName>
</protein>